<sequence>MFPKRSLAFLAFSFLVGLFVITSALDEEKVKKYEKLFAACEERCQIYSKEECPSKVEKCQFLVRGTIYDDCMAEEEACVDGGKTDCYKNFIKCVENYAKD</sequence>
<dbReference type="Proteomes" id="UP000321570">
    <property type="component" value="Unassembled WGS sequence"/>
</dbReference>
<protein>
    <submittedName>
        <fullName evidence="2">Uncharacterized protein</fullName>
    </submittedName>
</protein>
<dbReference type="AlphaFoldDB" id="A0A564Y972"/>
<gene>
    <name evidence="2" type="ORF">WMSIL1_LOCUS3833</name>
</gene>
<keyword evidence="3" id="KW-1185">Reference proteome</keyword>
<feature type="chain" id="PRO_5022160457" evidence="1">
    <location>
        <begin position="25"/>
        <end position="100"/>
    </location>
</feature>
<dbReference type="EMBL" id="CABIJS010000111">
    <property type="protein sequence ID" value="VUZ43074.1"/>
    <property type="molecule type" value="Genomic_DNA"/>
</dbReference>
<keyword evidence="1" id="KW-0732">Signal</keyword>
<reference evidence="2 3" key="1">
    <citation type="submission" date="2019-07" db="EMBL/GenBank/DDBJ databases">
        <authorList>
            <person name="Jastrzebski P J."/>
            <person name="Paukszto L."/>
            <person name="Jastrzebski P J."/>
        </authorList>
    </citation>
    <scope>NUCLEOTIDE SEQUENCE [LARGE SCALE GENOMIC DNA]</scope>
    <source>
        <strain evidence="2 3">WMS-il1</strain>
    </source>
</reference>
<name>A0A564Y972_HYMDI</name>
<evidence type="ECO:0000313" key="3">
    <source>
        <dbReference type="Proteomes" id="UP000321570"/>
    </source>
</evidence>
<feature type="signal peptide" evidence="1">
    <location>
        <begin position="1"/>
        <end position="24"/>
    </location>
</feature>
<evidence type="ECO:0000256" key="1">
    <source>
        <dbReference type="SAM" id="SignalP"/>
    </source>
</evidence>
<proteinExistence type="predicted"/>
<organism evidence="2 3">
    <name type="scientific">Hymenolepis diminuta</name>
    <name type="common">Rat tapeworm</name>
    <dbReference type="NCBI Taxonomy" id="6216"/>
    <lineage>
        <taxon>Eukaryota</taxon>
        <taxon>Metazoa</taxon>
        <taxon>Spiralia</taxon>
        <taxon>Lophotrochozoa</taxon>
        <taxon>Platyhelminthes</taxon>
        <taxon>Cestoda</taxon>
        <taxon>Eucestoda</taxon>
        <taxon>Cyclophyllidea</taxon>
        <taxon>Hymenolepididae</taxon>
        <taxon>Hymenolepis</taxon>
    </lineage>
</organism>
<accession>A0A564Y972</accession>
<evidence type="ECO:0000313" key="2">
    <source>
        <dbReference type="EMBL" id="VUZ43074.1"/>
    </source>
</evidence>